<dbReference type="InterPro" id="IPR018850">
    <property type="entry name" value="Mt_escape_2_C"/>
</dbReference>
<dbReference type="InterPro" id="IPR035979">
    <property type="entry name" value="RBD_domain_sf"/>
</dbReference>
<reference evidence="14" key="1">
    <citation type="submission" date="2019-03" db="EMBL/GenBank/DDBJ databases">
        <title>Snf2 controls pulcherriminic acid biosynthesis and connects pigmentation and antifungal activity of the yeast Metschnikowia pulcherrima.</title>
        <authorList>
            <person name="Gore-Lloyd D."/>
            <person name="Sumann I."/>
            <person name="Brachmann A.O."/>
            <person name="Schneeberger K."/>
            <person name="Ortiz-Merino R.A."/>
            <person name="Moreno-Beltran M."/>
            <person name="Schlaefli M."/>
            <person name="Kirner P."/>
            <person name="Santos Kron A."/>
            <person name="Wolfe K.H."/>
            <person name="Piel J."/>
            <person name="Ahrens C.H."/>
            <person name="Henk D."/>
            <person name="Freimoser F.M."/>
        </authorList>
    </citation>
    <scope>NUCLEOTIDE SEQUENCE [LARGE SCALE GENOMIC DNA]</scope>
    <source>
        <strain evidence="14">APC 1.2</strain>
    </source>
</reference>
<gene>
    <name evidence="13" type="primary">MPUL0G01910</name>
    <name evidence="13" type="ORF">METSCH_G01910</name>
</gene>
<keyword evidence="14" id="KW-1185">Reference proteome</keyword>
<dbReference type="STRING" id="2163413.A0A4P6XXQ4"/>
<name>A0A4P6XXQ4_9ASCO</name>
<organism evidence="13 14">
    <name type="scientific">Metschnikowia aff. pulcherrima</name>
    <dbReference type="NCBI Taxonomy" id="2163413"/>
    <lineage>
        <taxon>Eukaryota</taxon>
        <taxon>Fungi</taxon>
        <taxon>Dikarya</taxon>
        <taxon>Ascomycota</taxon>
        <taxon>Saccharomycotina</taxon>
        <taxon>Pichiomycetes</taxon>
        <taxon>Metschnikowiaceae</taxon>
        <taxon>Metschnikowia</taxon>
    </lineage>
</organism>
<accession>A0A4P6XXQ4</accession>
<dbReference type="PANTHER" id="PTHR32198">
    <property type="entry name" value="MITOCHONDRIAL ESCAPE PROTEIN 2"/>
    <property type="match status" value="1"/>
</dbReference>
<dbReference type="CDD" id="cd12433">
    <property type="entry name" value="RRM_Yme2p_like"/>
    <property type="match status" value="1"/>
</dbReference>
<dbReference type="SUPFAM" id="SSF54928">
    <property type="entry name" value="RNA-binding domain, RBD"/>
    <property type="match status" value="1"/>
</dbReference>
<dbReference type="GO" id="GO:0005743">
    <property type="term" value="C:mitochondrial inner membrane"/>
    <property type="evidence" value="ECO:0007669"/>
    <property type="project" value="UniProtKB-SubCell"/>
</dbReference>
<comment type="function">
    <text evidence="10 11">Plays a role in maintaining the mitochondrial genome and in controlling the mtDNA escape. Involved in the regulation of mtDNA nucleotide structure and number. May have a dispensable role in early maturation of pre-rRNA.</text>
</comment>
<evidence type="ECO:0000256" key="9">
    <source>
        <dbReference type="ARBA" id="ARBA00023136"/>
    </source>
</evidence>
<dbReference type="Proteomes" id="UP000292447">
    <property type="component" value="Chromosome VII"/>
</dbReference>
<keyword evidence="5" id="KW-0812">Transmembrane</keyword>
<evidence type="ECO:0000256" key="11">
    <source>
        <dbReference type="RuleBase" id="RU367108"/>
    </source>
</evidence>
<feature type="domain" description="Mitochondrial escape protein 2 C-terminal" evidence="12">
    <location>
        <begin position="388"/>
        <end position="820"/>
    </location>
</feature>
<keyword evidence="6 11" id="KW-0999">Mitochondrion inner membrane</keyword>
<proteinExistence type="inferred from homology"/>
<dbReference type="Pfam" id="PF10443">
    <property type="entry name" value="RNA12"/>
    <property type="match status" value="1"/>
</dbReference>
<evidence type="ECO:0000256" key="3">
    <source>
        <dbReference type="ARBA" id="ARBA00020222"/>
    </source>
</evidence>
<evidence type="ECO:0000256" key="4">
    <source>
        <dbReference type="ARBA" id="ARBA00022664"/>
    </source>
</evidence>
<sequence>MKNLLGFRSLARPLGSPRILASQGRRFTKTCLSPRRFISDINTIKAETAESQSEDSARLTGVLDYLKLKEVLIFFDNLYPRWLAKLAYTKTFGYFMKSFNLQLYDTRVKESIVSLVNNDKSPLPPGAKCESFVPLKRDGGAFVKFLVPPNSSTTDLVTSIEENLRITAKESSFFSYWGYFRRLPQALQVKGTPWIEDLSRFPSRKLKVIFEGEALTEEQLYLLFRRYGLIVDIIPSSSSTPYATILFKSTDPCVRAKNCVTGLTLNEGKTTLHLQYIPILRVNHISSFISNHQRIAIPVILALLATIAVLIFEPIRQYFISMKIRHYYSWDAHKDKWYIRALYIPYSMIASTVSDGRHFLDDSLGSITGHKKAVSVDDLESDMFWTERLEKANQLRLWVCENANTFIVVKGPKGSAEREFVTEHALSIDDTYKKRLLEIDCASLIKARSDQVFLKTAAAQLGYFPLFTWTNSVSQFVDLGLQGLTGQKSGLSESKETQYKNMLLLTQMAIRNVALSDFDAYRCEVERQHNLKRLDADSAEPNFVGAKEEDYLQMHPEVKPVVVINNFLKKSDSPQDFVYKALADWAGQLIQSNSAHVIFITQDSGSTLHLAAALPNQVFKTISLDDASITSAKQYVMKQLSDTKHTGGIGSCLEPLGGRMLDLQAFVRRVKSGEEPEDALNEMIHQASEQITTFFLNIAANNSDLEVTWNTAQLWALIRALAKNDVVEMDELVQSPLFALNNETVSTLAVLEKNDLISLKRDKGIIKRISTGRPLFKAAFKDLVNDQKVFKLYETFFYTQLISLENAKLAKLEDQISKLASTGDFKFMKERIDYLSAKVNASTLKVQEYESAVKEISAIKSVKKPSSFFGF</sequence>
<keyword evidence="7" id="KW-1133">Transmembrane helix</keyword>
<evidence type="ECO:0000256" key="6">
    <source>
        <dbReference type="ARBA" id="ARBA00022792"/>
    </source>
</evidence>
<evidence type="ECO:0000313" key="14">
    <source>
        <dbReference type="Proteomes" id="UP000292447"/>
    </source>
</evidence>
<dbReference type="InterPro" id="IPR034260">
    <property type="entry name" value="Yme2_RRM"/>
</dbReference>
<comment type="subcellular location">
    <subcellularLocation>
        <location evidence="1 11">Mitochondrion inner membrane</location>
        <topology evidence="1 11">Single-pass membrane protein</topology>
    </subcellularLocation>
</comment>
<keyword evidence="4 11" id="KW-0507">mRNA processing</keyword>
<comment type="similarity">
    <text evidence="2 11">Belongs to the YME2 family.</text>
</comment>
<dbReference type="GO" id="GO:0003723">
    <property type="term" value="F:RNA binding"/>
    <property type="evidence" value="ECO:0007669"/>
    <property type="project" value="UniProtKB-UniRule"/>
</dbReference>
<evidence type="ECO:0000313" key="13">
    <source>
        <dbReference type="EMBL" id="QBM91148.1"/>
    </source>
</evidence>
<evidence type="ECO:0000256" key="8">
    <source>
        <dbReference type="ARBA" id="ARBA00023128"/>
    </source>
</evidence>
<keyword evidence="11" id="KW-0694">RNA-binding</keyword>
<keyword evidence="9" id="KW-0472">Membrane</keyword>
<dbReference type="GO" id="GO:0006397">
    <property type="term" value="P:mRNA processing"/>
    <property type="evidence" value="ECO:0007669"/>
    <property type="project" value="UniProtKB-UniRule"/>
</dbReference>
<evidence type="ECO:0000256" key="10">
    <source>
        <dbReference type="ARBA" id="ARBA00025276"/>
    </source>
</evidence>
<dbReference type="EMBL" id="CP034462">
    <property type="protein sequence ID" value="QBM91148.1"/>
    <property type="molecule type" value="Genomic_DNA"/>
</dbReference>
<evidence type="ECO:0000259" key="12">
    <source>
        <dbReference type="Pfam" id="PF10443"/>
    </source>
</evidence>
<dbReference type="AlphaFoldDB" id="A0A4P6XXQ4"/>
<keyword evidence="8 11" id="KW-0496">Mitochondrion</keyword>
<protein>
    <recommendedName>
        <fullName evidence="3 11">Mitochondrial escape protein 2</fullName>
    </recommendedName>
</protein>
<dbReference type="InterPro" id="IPR039627">
    <property type="entry name" value="Yme2_C"/>
</dbReference>
<evidence type="ECO:0000256" key="7">
    <source>
        <dbReference type="ARBA" id="ARBA00022989"/>
    </source>
</evidence>
<dbReference type="PANTHER" id="PTHR32198:SF2">
    <property type="entry name" value="MITOCHONDRIAL ESCAPE PROTEIN 2"/>
    <property type="match status" value="1"/>
</dbReference>
<evidence type="ECO:0000256" key="5">
    <source>
        <dbReference type="ARBA" id="ARBA00022692"/>
    </source>
</evidence>
<evidence type="ECO:0000256" key="1">
    <source>
        <dbReference type="ARBA" id="ARBA00004434"/>
    </source>
</evidence>
<evidence type="ECO:0000256" key="2">
    <source>
        <dbReference type="ARBA" id="ARBA00010320"/>
    </source>
</evidence>